<dbReference type="Pfam" id="PF00563">
    <property type="entry name" value="EAL"/>
    <property type="match status" value="1"/>
</dbReference>
<evidence type="ECO:0000313" key="3">
    <source>
        <dbReference type="EMBL" id="CRL40877.1"/>
    </source>
</evidence>
<keyword evidence="4" id="KW-1185">Reference proteome</keyword>
<name>A0A0M6WVY6_9FIRM</name>
<dbReference type="InterPro" id="IPR050706">
    <property type="entry name" value="Cyclic-di-GMP_PDE-like"/>
</dbReference>
<dbReference type="SUPFAM" id="SSF141868">
    <property type="entry name" value="EAL domain-like"/>
    <property type="match status" value="1"/>
</dbReference>
<feature type="domain" description="GGDEF" evidence="2">
    <location>
        <begin position="289"/>
        <end position="419"/>
    </location>
</feature>
<dbReference type="SMART" id="SM00052">
    <property type="entry name" value="EAL"/>
    <property type="match status" value="1"/>
</dbReference>
<evidence type="ECO:0000259" key="2">
    <source>
        <dbReference type="PROSITE" id="PS50887"/>
    </source>
</evidence>
<dbReference type="InterPro" id="IPR043128">
    <property type="entry name" value="Rev_trsase/Diguanyl_cyclase"/>
</dbReference>
<dbReference type="GO" id="GO:0071111">
    <property type="term" value="F:cyclic-guanylate-specific phosphodiesterase activity"/>
    <property type="evidence" value="ECO:0007669"/>
    <property type="project" value="InterPro"/>
</dbReference>
<dbReference type="SMART" id="SM00267">
    <property type="entry name" value="GGDEF"/>
    <property type="match status" value="1"/>
</dbReference>
<dbReference type="PROSITE" id="PS50883">
    <property type="entry name" value="EAL"/>
    <property type="match status" value="1"/>
</dbReference>
<dbReference type="PROSITE" id="PS50887">
    <property type="entry name" value="GGDEF"/>
    <property type="match status" value="1"/>
</dbReference>
<evidence type="ECO:0000259" key="1">
    <source>
        <dbReference type="PROSITE" id="PS50883"/>
    </source>
</evidence>
<feature type="domain" description="EAL" evidence="1">
    <location>
        <begin position="428"/>
        <end position="679"/>
    </location>
</feature>
<dbReference type="InterPro" id="IPR035919">
    <property type="entry name" value="EAL_sf"/>
</dbReference>
<proteinExistence type="predicted"/>
<reference evidence="4" key="1">
    <citation type="submission" date="2015-05" db="EMBL/GenBank/DDBJ databases">
        <authorList>
            <consortium name="Pathogen Informatics"/>
        </authorList>
    </citation>
    <scope>NUCLEOTIDE SEQUENCE [LARGE SCALE GENOMIC DNA]</scope>
    <source>
        <strain evidence="4">M72</strain>
    </source>
</reference>
<dbReference type="PANTHER" id="PTHR33121:SF70">
    <property type="entry name" value="SIGNALING PROTEIN YKOW"/>
    <property type="match status" value="1"/>
</dbReference>
<dbReference type="InterPro" id="IPR001633">
    <property type="entry name" value="EAL_dom"/>
</dbReference>
<dbReference type="Gene3D" id="3.20.20.450">
    <property type="entry name" value="EAL domain"/>
    <property type="match status" value="1"/>
</dbReference>
<evidence type="ECO:0000313" key="4">
    <source>
        <dbReference type="Proteomes" id="UP000049979"/>
    </source>
</evidence>
<dbReference type="CDD" id="cd01948">
    <property type="entry name" value="EAL"/>
    <property type="match status" value="1"/>
</dbReference>
<dbReference type="Gene3D" id="3.30.70.270">
    <property type="match status" value="1"/>
</dbReference>
<accession>A0A0M6WVY6</accession>
<dbReference type="RefSeq" id="WP_055068341.1">
    <property type="nucleotide sequence ID" value="NZ_CP173697.1"/>
</dbReference>
<organism evidence="3 4">
    <name type="scientific">Roseburia faecis</name>
    <dbReference type="NCBI Taxonomy" id="301302"/>
    <lineage>
        <taxon>Bacteria</taxon>
        <taxon>Bacillati</taxon>
        <taxon>Bacillota</taxon>
        <taxon>Clostridia</taxon>
        <taxon>Lachnospirales</taxon>
        <taxon>Lachnospiraceae</taxon>
        <taxon>Roseburia</taxon>
    </lineage>
</organism>
<gene>
    <name evidence="3" type="ORF">M72_10811</name>
</gene>
<dbReference type="Proteomes" id="UP000049979">
    <property type="component" value="Unassembled WGS sequence"/>
</dbReference>
<dbReference type="SUPFAM" id="SSF55073">
    <property type="entry name" value="Nucleotide cyclase"/>
    <property type="match status" value="1"/>
</dbReference>
<dbReference type="PANTHER" id="PTHR33121">
    <property type="entry name" value="CYCLIC DI-GMP PHOSPHODIESTERASE PDEF"/>
    <property type="match status" value="1"/>
</dbReference>
<sequence>MVEKIDQKKCRDISTEIQEILAKWGKYFFYYYPKEHRIRPSEFAARHMGIVENAADLEHSILMDRIMEKEKLLKLFQDIDHGAKTVSAKIQSSGKDVVYQISMGGIQGGSQKQPEYVLGLIEQIRADTRQNEIIQALGSNFNSVYYVDVDHDKVYAYKVNSAVRSVLNDTLKAIPGYEAIMAEYVGKVVLTEDRETMLYETSIENLRKQLSLKKAYQYDYRIVRDGKVKYCRAKFVNTSDGGQLHRMVAGFSDISSEKQRELERMAYVDSVTGGNNYESFKKKIRDFRQPGYLVSMDIHSFKIINSICGIIKGDETLKGIWKCIQGILEKDDLAGHINADRFVIYSSGKDREKTIRQLQQLETILAELSERLKVPKLIPYFGVTKWKPDSKVEEVYSEANFAKNQIKDRKDISYQFYSHEDTIRMLEDKAMEDEFKHSLENNCFEVWYQPKYDPETERMVGAEGLIRWRDEKGNVIPPGKFIPLFERDGLIKVLDEYVFRKVCMQQLEWQKQGKEIIPVSINLSRASLYFDSVVSRYQQIADEIGVKTHLVPIEITESAAIDNDNIKGLADKFHDNGFPLLVDDFGSGYSSLATLNMKCFDTLKIDKSLIDYIGDFSGERLLEHTILLAKELGLCVTAEGVEREEQVDFLKQMKCDSIQGYYYSRPLPKEEFEKLLLTA</sequence>
<dbReference type="AlphaFoldDB" id="A0A0M6WVY6"/>
<dbReference type="InterPro" id="IPR000160">
    <property type="entry name" value="GGDEF_dom"/>
</dbReference>
<dbReference type="Pfam" id="PF00990">
    <property type="entry name" value="GGDEF"/>
    <property type="match status" value="1"/>
</dbReference>
<evidence type="ECO:0008006" key="5">
    <source>
        <dbReference type="Google" id="ProtNLM"/>
    </source>
</evidence>
<dbReference type="EMBL" id="CVRR01000037">
    <property type="protein sequence ID" value="CRL40877.1"/>
    <property type="molecule type" value="Genomic_DNA"/>
</dbReference>
<dbReference type="STRING" id="301302.ERS852420_01717"/>
<dbReference type="OrthoDB" id="9805474at2"/>
<dbReference type="InterPro" id="IPR029787">
    <property type="entry name" value="Nucleotide_cyclase"/>
</dbReference>
<protein>
    <recommendedName>
        <fullName evidence="5">Phosphodiesterase</fullName>
    </recommendedName>
</protein>